<evidence type="ECO:0000313" key="1">
    <source>
        <dbReference type="EMBL" id="KAL3832981.1"/>
    </source>
</evidence>
<reference evidence="1 2" key="1">
    <citation type="submission" date="2024-12" db="EMBL/GenBank/DDBJ databases">
        <title>The unique morphological basis and parallel evolutionary history of personate flowers in Penstemon.</title>
        <authorList>
            <person name="Depatie T.H."/>
            <person name="Wessinger C.A."/>
        </authorList>
    </citation>
    <scope>NUCLEOTIDE SEQUENCE [LARGE SCALE GENOMIC DNA]</scope>
    <source>
        <strain evidence="1">WTNN_2</strain>
        <tissue evidence="1">Leaf</tissue>
    </source>
</reference>
<dbReference type="AlphaFoldDB" id="A0ABD3T8R2"/>
<protein>
    <submittedName>
        <fullName evidence="1">Uncharacterized protein</fullName>
    </submittedName>
</protein>
<organism evidence="1 2">
    <name type="scientific">Penstemon smallii</name>
    <dbReference type="NCBI Taxonomy" id="265156"/>
    <lineage>
        <taxon>Eukaryota</taxon>
        <taxon>Viridiplantae</taxon>
        <taxon>Streptophyta</taxon>
        <taxon>Embryophyta</taxon>
        <taxon>Tracheophyta</taxon>
        <taxon>Spermatophyta</taxon>
        <taxon>Magnoliopsida</taxon>
        <taxon>eudicotyledons</taxon>
        <taxon>Gunneridae</taxon>
        <taxon>Pentapetalae</taxon>
        <taxon>asterids</taxon>
        <taxon>lamiids</taxon>
        <taxon>Lamiales</taxon>
        <taxon>Plantaginaceae</taxon>
        <taxon>Cheloneae</taxon>
        <taxon>Penstemon</taxon>
    </lineage>
</organism>
<name>A0ABD3T8R2_9LAMI</name>
<sequence>MSAPTSSKSDLLKEGVYQRNGNLLFRTTIQKATASEKKQLDTAKAKLQKDDILKAFS</sequence>
<gene>
    <name evidence="1" type="ORF">ACJIZ3_007717</name>
</gene>
<accession>A0ABD3T8R2</accession>
<comment type="caution">
    <text evidence="1">The sequence shown here is derived from an EMBL/GenBank/DDBJ whole genome shotgun (WGS) entry which is preliminary data.</text>
</comment>
<dbReference type="Proteomes" id="UP001634393">
    <property type="component" value="Unassembled WGS sequence"/>
</dbReference>
<dbReference type="EMBL" id="JBJXBP010000004">
    <property type="protein sequence ID" value="KAL3832981.1"/>
    <property type="molecule type" value="Genomic_DNA"/>
</dbReference>
<proteinExistence type="predicted"/>
<evidence type="ECO:0000313" key="2">
    <source>
        <dbReference type="Proteomes" id="UP001634393"/>
    </source>
</evidence>
<keyword evidence="2" id="KW-1185">Reference proteome</keyword>